<feature type="compositionally biased region" description="Low complexity" evidence="1">
    <location>
        <begin position="37"/>
        <end position="54"/>
    </location>
</feature>
<evidence type="ECO:0000256" key="3">
    <source>
        <dbReference type="SAM" id="SignalP"/>
    </source>
</evidence>
<keyword evidence="2" id="KW-0472">Membrane</keyword>
<organism evidence="4 5">
    <name type="scientific">Microbacterium deminutum</name>
    <dbReference type="NCBI Taxonomy" id="344164"/>
    <lineage>
        <taxon>Bacteria</taxon>
        <taxon>Bacillati</taxon>
        <taxon>Actinomycetota</taxon>
        <taxon>Actinomycetes</taxon>
        <taxon>Micrococcales</taxon>
        <taxon>Microbacteriaceae</taxon>
        <taxon>Microbacterium</taxon>
    </lineage>
</organism>
<keyword evidence="3" id="KW-0732">Signal</keyword>
<feature type="region of interest" description="Disordered" evidence="1">
    <location>
        <begin position="84"/>
        <end position="104"/>
    </location>
</feature>
<feature type="region of interest" description="Disordered" evidence="1">
    <location>
        <begin position="27"/>
        <end position="59"/>
    </location>
</feature>
<dbReference type="EMBL" id="BAAAOG010000002">
    <property type="protein sequence ID" value="GAA1955184.1"/>
    <property type="molecule type" value="Genomic_DNA"/>
</dbReference>
<dbReference type="RefSeq" id="WP_344093268.1">
    <property type="nucleotide sequence ID" value="NZ_BAAAOG010000002.1"/>
</dbReference>
<evidence type="ECO:0000256" key="2">
    <source>
        <dbReference type="SAM" id="Phobius"/>
    </source>
</evidence>
<evidence type="ECO:0000256" key="1">
    <source>
        <dbReference type="SAM" id="MobiDB-lite"/>
    </source>
</evidence>
<sequence length="619" mass="65562">MYKTWKALASVTVAAALVIAPLVTAGAAADEPPPDEPTTVAEETVAPSEGAVATDPPPTPVEAVADAVDTVVAAVADLVSPETATPQTYGYHPSPTPTYTPTPTPSCPPMPETGGYYPPECEVEVTPMLSVIPPTCEHAGTFTYSPTDTVTWTFEDQPDGSTIWTATPKDGYVFPEGAQTEWTVPNLDKLPADSNECTEYTVITPTLEWTPPTCDAGGTITFGPDRGVSWLESPNEDGSSTWTASPQDGYVFAEGAQTEWVVPLLAQLPEDSDACNMDVPTIVTFDFAPKPPTCEAAGSFDTAPFPIDREGYTLKVDRSFDGPGTYTITATAKPGFTIEGPTTATITVLGAIGFQSDDNEAPCFRAPSVTLGQPAVEDPCGTENDFAFLPDDTNTVTYEWVDVENPDNFDFIATVADGFTVDPVPTGYSVNGDGTYTYTWVPLPTFTDVPCNEDLIPGDINSECVGSVPYLSYAVNLPEGFVADSDTPLTITFVHPTDPSQDYVVTNLPLSGKLLWPGASVTPPGWPGWELLPDGKYVKTDGNYAWTRDGVTVLFEVNPSYQTTVNYPPESALCANPASVDPPPLAATGGADMGPWGIGGLAIAMTGLALILTRRLARR</sequence>
<evidence type="ECO:0008006" key="6">
    <source>
        <dbReference type="Google" id="ProtNLM"/>
    </source>
</evidence>
<keyword evidence="5" id="KW-1185">Reference proteome</keyword>
<protein>
    <recommendedName>
        <fullName evidence="6">Gram-positive cocci surface proteins LPxTG domain-containing protein</fullName>
    </recommendedName>
</protein>
<comment type="caution">
    <text evidence="4">The sequence shown here is derived from an EMBL/GenBank/DDBJ whole genome shotgun (WGS) entry which is preliminary data.</text>
</comment>
<feature type="transmembrane region" description="Helical" evidence="2">
    <location>
        <begin position="593"/>
        <end position="613"/>
    </location>
</feature>
<keyword evidence="2" id="KW-0812">Transmembrane</keyword>
<feature type="signal peptide" evidence="3">
    <location>
        <begin position="1"/>
        <end position="29"/>
    </location>
</feature>
<dbReference type="Proteomes" id="UP001499933">
    <property type="component" value="Unassembled WGS sequence"/>
</dbReference>
<evidence type="ECO:0000313" key="5">
    <source>
        <dbReference type="Proteomes" id="UP001499933"/>
    </source>
</evidence>
<name>A0ABN2QN81_9MICO</name>
<gene>
    <name evidence="4" type="ORF">GCM10009776_16490</name>
</gene>
<accession>A0ABN2QN81</accession>
<proteinExistence type="predicted"/>
<keyword evidence="2" id="KW-1133">Transmembrane helix</keyword>
<reference evidence="4 5" key="1">
    <citation type="journal article" date="2019" name="Int. J. Syst. Evol. Microbiol.">
        <title>The Global Catalogue of Microorganisms (GCM) 10K type strain sequencing project: providing services to taxonomists for standard genome sequencing and annotation.</title>
        <authorList>
            <consortium name="The Broad Institute Genomics Platform"/>
            <consortium name="The Broad Institute Genome Sequencing Center for Infectious Disease"/>
            <person name="Wu L."/>
            <person name="Ma J."/>
        </authorList>
    </citation>
    <scope>NUCLEOTIDE SEQUENCE [LARGE SCALE GENOMIC DNA]</scope>
    <source>
        <strain evidence="4 5">JCM 14901</strain>
    </source>
</reference>
<feature type="compositionally biased region" description="Pro residues" evidence="1">
    <location>
        <begin position="94"/>
        <end position="104"/>
    </location>
</feature>
<feature type="chain" id="PRO_5046725906" description="Gram-positive cocci surface proteins LPxTG domain-containing protein" evidence="3">
    <location>
        <begin position="30"/>
        <end position="619"/>
    </location>
</feature>
<evidence type="ECO:0000313" key="4">
    <source>
        <dbReference type="EMBL" id="GAA1955184.1"/>
    </source>
</evidence>